<feature type="region of interest" description="Disordered" evidence="1">
    <location>
        <begin position="184"/>
        <end position="207"/>
    </location>
</feature>
<sequence>MRINPASTRVNPIIPPLNKLPEPDLRDELPMRLLGGKVGYFLQFETFCVPNETFHSLEIGNSTVELAVEDNLLVELRAPEKQTFDPILGIRMNNCDSVDGTRVLGPRIYHSDRIQEIQMNPTCSDTDRQVAISDDQTAIVGDIPSHWNHGDYDESDSEPQSSQCAQDYKGSLTENYDVDMAEATSRVIQRRKPAISKRGPRDSCKFN</sequence>
<comment type="caution">
    <text evidence="2">The sequence shown here is derived from an EMBL/GenBank/DDBJ whole genome shotgun (WGS) entry which is preliminary data.</text>
</comment>
<feature type="region of interest" description="Disordered" evidence="1">
    <location>
        <begin position="142"/>
        <end position="165"/>
    </location>
</feature>
<accession>A0AAD7DYQ8</accession>
<evidence type="ECO:0000313" key="3">
    <source>
        <dbReference type="Proteomes" id="UP001221757"/>
    </source>
</evidence>
<dbReference type="Proteomes" id="UP001221757">
    <property type="component" value="Unassembled WGS sequence"/>
</dbReference>
<organism evidence="2 3">
    <name type="scientific">Mycena rosella</name>
    <name type="common">Pink bonnet</name>
    <name type="synonym">Agaricus rosellus</name>
    <dbReference type="NCBI Taxonomy" id="1033263"/>
    <lineage>
        <taxon>Eukaryota</taxon>
        <taxon>Fungi</taxon>
        <taxon>Dikarya</taxon>
        <taxon>Basidiomycota</taxon>
        <taxon>Agaricomycotina</taxon>
        <taxon>Agaricomycetes</taxon>
        <taxon>Agaricomycetidae</taxon>
        <taxon>Agaricales</taxon>
        <taxon>Marasmiineae</taxon>
        <taxon>Mycenaceae</taxon>
        <taxon>Mycena</taxon>
    </lineage>
</organism>
<proteinExistence type="predicted"/>
<protein>
    <submittedName>
        <fullName evidence="2">Uncharacterized protein</fullName>
    </submittedName>
</protein>
<dbReference type="AlphaFoldDB" id="A0AAD7DYQ8"/>
<gene>
    <name evidence="2" type="ORF">B0H17DRAFT_1128399</name>
</gene>
<dbReference type="EMBL" id="JARKIE010000018">
    <property type="protein sequence ID" value="KAJ7701107.1"/>
    <property type="molecule type" value="Genomic_DNA"/>
</dbReference>
<evidence type="ECO:0000256" key="1">
    <source>
        <dbReference type="SAM" id="MobiDB-lite"/>
    </source>
</evidence>
<name>A0AAD7DYQ8_MYCRO</name>
<evidence type="ECO:0000313" key="2">
    <source>
        <dbReference type="EMBL" id="KAJ7701107.1"/>
    </source>
</evidence>
<keyword evidence="3" id="KW-1185">Reference proteome</keyword>
<reference evidence="2" key="1">
    <citation type="submission" date="2023-03" db="EMBL/GenBank/DDBJ databases">
        <title>Massive genome expansion in bonnet fungi (Mycena s.s.) driven by repeated elements and novel gene families across ecological guilds.</title>
        <authorList>
            <consortium name="Lawrence Berkeley National Laboratory"/>
            <person name="Harder C.B."/>
            <person name="Miyauchi S."/>
            <person name="Viragh M."/>
            <person name="Kuo A."/>
            <person name="Thoen E."/>
            <person name="Andreopoulos B."/>
            <person name="Lu D."/>
            <person name="Skrede I."/>
            <person name="Drula E."/>
            <person name="Henrissat B."/>
            <person name="Morin E."/>
            <person name="Kohler A."/>
            <person name="Barry K."/>
            <person name="LaButti K."/>
            <person name="Morin E."/>
            <person name="Salamov A."/>
            <person name="Lipzen A."/>
            <person name="Mereny Z."/>
            <person name="Hegedus B."/>
            <person name="Baldrian P."/>
            <person name="Stursova M."/>
            <person name="Weitz H."/>
            <person name="Taylor A."/>
            <person name="Grigoriev I.V."/>
            <person name="Nagy L.G."/>
            <person name="Martin F."/>
            <person name="Kauserud H."/>
        </authorList>
    </citation>
    <scope>NUCLEOTIDE SEQUENCE</scope>
    <source>
        <strain evidence="2">CBHHK067</strain>
    </source>
</reference>